<reference evidence="3" key="1">
    <citation type="journal article" date="2020" name="mSystems">
        <title>Genome- and Community-Level Interaction Insights into Carbon Utilization and Element Cycling Functions of Hydrothermarchaeota in Hydrothermal Sediment.</title>
        <authorList>
            <person name="Zhou Z."/>
            <person name="Liu Y."/>
            <person name="Xu W."/>
            <person name="Pan J."/>
            <person name="Luo Z.H."/>
            <person name="Li M."/>
        </authorList>
    </citation>
    <scope>NUCLEOTIDE SEQUENCE [LARGE SCALE GENOMIC DNA]</scope>
    <source>
        <strain evidence="3">SpSt-776</strain>
    </source>
</reference>
<feature type="domain" description="Mce/MlaD" evidence="2">
    <location>
        <begin position="36"/>
        <end position="113"/>
    </location>
</feature>
<dbReference type="InterPro" id="IPR003399">
    <property type="entry name" value="Mce/MlaD"/>
</dbReference>
<evidence type="ECO:0000313" key="3">
    <source>
        <dbReference type="EMBL" id="HGB13981.1"/>
    </source>
</evidence>
<dbReference type="GO" id="GO:0005543">
    <property type="term" value="F:phospholipid binding"/>
    <property type="evidence" value="ECO:0007669"/>
    <property type="project" value="TreeGrafter"/>
</dbReference>
<protein>
    <submittedName>
        <fullName evidence="3">Outer membrane lipid asymmetry maintenance protein MlaD</fullName>
    </submittedName>
</protein>
<proteinExistence type="predicted"/>
<dbReference type="PROSITE" id="PS51257">
    <property type="entry name" value="PROKAR_LIPOPROTEIN"/>
    <property type="match status" value="1"/>
</dbReference>
<dbReference type="InterPro" id="IPR052336">
    <property type="entry name" value="MlaD_Phospholipid_Transporter"/>
</dbReference>
<dbReference type="GO" id="GO:0005548">
    <property type="term" value="F:phospholipid transporter activity"/>
    <property type="evidence" value="ECO:0007669"/>
    <property type="project" value="TreeGrafter"/>
</dbReference>
<sequence>MRKANLEVGVGIFVLVGIACLVYLAVHLGEWEMFRRGYRVYAVFDNISGLKKGAAVEVAGVEVGRVEDIEVTPEYQAKLTLVLNRNVILHEDAIASIRTKGIIGDKFVKLSPGFGEQRIPPGGRIRETESAIELEELVSKFIHGKV</sequence>
<name>A0A7C3SHZ1_9BACT</name>
<evidence type="ECO:0000259" key="2">
    <source>
        <dbReference type="Pfam" id="PF02470"/>
    </source>
</evidence>
<dbReference type="EMBL" id="DTHB01000016">
    <property type="protein sequence ID" value="HGB13981.1"/>
    <property type="molecule type" value="Genomic_DNA"/>
</dbReference>
<keyword evidence="1" id="KW-1133">Transmembrane helix</keyword>
<organism evidence="3">
    <name type="scientific">Desulfobacca acetoxidans</name>
    <dbReference type="NCBI Taxonomy" id="60893"/>
    <lineage>
        <taxon>Bacteria</taxon>
        <taxon>Pseudomonadati</taxon>
        <taxon>Thermodesulfobacteriota</taxon>
        <taxon>Desulfobaccia</taxon>
        <taxon>Desulfobaccales</taxon>
        <taxon>Desulfobaccaceae</taxon>
        <taxon>Desulfobacca</taxon>
    </lineage>
</organism>
<dbReference type="NCBIfam" id="TIGR04430">
    <property type="entry name" value="OM_asym_MlaD"/>
    <property type="match status" value="1"/>
</dbReference>
<evidence type="ECO:0000256" key="1">
    <source>
        <dbReference type="SAM" id="Phobius"/>
    </source>
</evidence>
<dbReference type="PANTHER" id="PTHR33371">
    <property type="entry name" value="INTERMEMBRANE PHOSPHOLIPID TRANSPORT SYSTEM BINDING PROTEIN MLAD-RELATED"/>
    <property type="match status" value="1"/>
</dbReference>
<dbReference type="InterPro" id="IPR030970">
    <property type="entry name" value="ABC_MlaD"/>
</dbReference>
<comment type="caution">
    <text evidence="3">The sequence shown here is derived from an EMBL/GenBank/DDBJ whole genome shotgun (WGS) entry which is preliminary data.</text>
</comment>
<gene>
    <name evidence="3" type="primary">mlaD</name>
    <name evidence="3" type="ORF">ENV62_01900</name>
</gene>
<feature type="transmembrane region" description="Helical" evidence="1">
    <location>
        <begin position="6"/>
        <end position="26"/>
    </location>
</feature>
<keyword evidence="1" id="KW-0812">Transmembrane</keyword>
<keyword evidence="1" id="KW-0472">Membrane</keyword>
<dbReference type="PANTHER" id="PTHR33371:SF4">
    <property type="entry name" value="INTERMEMBRANE PHOSPHOLIPID TRANSPORT SYSTEM BINDING PROTEIN MLAD"/>
    <property type="match status" value="1"/>
</dbReference>
<dbReference type="Pfam" id="PF02470">
    <property type="entry name" value="MlaD"/>
    <property type="match status" value="1"/>
</dbReference>
<accession>A0A7C3SHZ1</accession>
<dbReference type="AlphaFoldDB" id="A0A7C3SHZ1"/>